<evidence type="ECO:0000313" key="5">
    <source>
        <dbReference type="EMBL" id="THG93720.1"/>
    </source>
</evidence>
<evidence type="ECO:0000256" key="3">
    <source>
        <dbReference type="SAM" id="SignalP"/>
    </source>
</evidence>
<evidence type="ECO:0000313" key="6">
    <source>
        <dbReference type="Proteomes" id="UP000309038"/>
    </source>
</evidence>
<accession>A0A4S4K8C1</accession>
<evidence type="ECO:0000256" key="2">
    <source>
        <dbReference type="SAM" id="MobiDB-lite"/>
    </source>
</evidence>
<reference evidence="5 6" key="1">
    <citation type="submission" date="2019-02" db="EMBL/GenBank/DDBJ databases">
        <title>Genome sequencing of the rare red list fungi Phlebia centrifuga.</title>
        <authorList>
            <person name="Buettner E."/>
            <person name="Kellner H."/>
        </authorList>
    </citation>
    <scope>NUCLEOTIDE SEQUENCE [LARGE SCALE GENOMIC DNA]</scope>
    <source>
        <strain evidence="5 6">DSM 108282</strain>
    </source>
</reference>
<dbReference type="Proteomes" id="UP000309038">
    <property type="component" value="Unassembled WGS sequence"/>
</dbReference>
<evidence type="ECO:0000256" key="1">
    <source>
        <dbReference type="ARBA" id="ARBA00022729"/>
    </source>
</evidence>
<dbReference type="AlphaFoldDB" id="A0A4S4K8C1"/>
<dbReference type="Pfam" id="PF10342">
    <property type="entry name" value="Kre9_KNH"/>
    <property type="match status" value="1"/>
</dbReference>
<comment type="caution">
    <text evidence="5">The sequence shown here is derived from an EMBL/GenBank/DDBJ whole genome shotgun (WGS) entry which is preliminary data.</text>
</comment>
<feature type="chain" id="PRO_5020645583" description="Yeast cell wall synthesis Kre9/Knh1-like N-terminal domain-containing protein" evidence="3">
    <location>
        <begin position="17"/>
        <end position="197"/>
    </location>
</feature>
<feature type="signal peptide" evidence="3">
    <location>
        <begin position="1"/>
        <end position="16"/>
    </location>
</feature>
<keyword evidence="6" id="KW-1185">Reference proteome</keyword>
<feature type="domain" description="Yeast cell wall synthesis Kre9/Knh1-like N-terminal" evidence="4">
    <location>
        <begin position="22"/>
        <end position="113"/>
    </location>
</feature>
<evidence type="ECO:0000259" key="4">
    <source>
        <dbReference type="Pfam" id="PF10342"/>
    </source>
</evidence>
<proteinExistence type="predicted"/>
<dbReference type="InterPro" id="IPR052479">
    <property type="entry name" value="GPI-anchor_Adhesion_Reg"/>
</dbReference>
<name>A0A4S4K8C1_9APHY</name>
<dbReference type="InterPro" id="IPR018466">
    <property type="entry name" value="Kre9/Knh1-like_N"/>
</dbReference>
<protein>
    <recommendedName>
        <fullName evidence="4">Yeast cell wall synthesis Kre9/Knh1-like N-terminal domain-containing protein</fullName>
    </recommendedName>
</protein>
<gene>
    <name evidence="5" type="ORF">EW026_g7592</name>
</gene>
<dbReference type="PANTHER" id="PTHR35185:SF1">
    <property type="entry name" value="UPF0619 GPI-ANCHORED MEMBRANE PROTEIN C1322.10"/>
    <property type="match status" value="1"/>
</dbReference>
<organism evidence="5 6">
    <name type="scientific">Hermanssonia centrifuga</name>
    <dbReference type="NCBI Taxonomy" id="98765"/>
    <lineage>
        <taxon>Eukaryota</taxon>
        <taxon>Fungi</taxon>
        <taxon>Dikarya</taxon>
        <taxon>Basidiomycota</taxon>
        <taxon>Agaricomycotina</taxon>
        <taxon>Agaricomycetes</taxon>
        <taxon>Polyporales</taxon>
        <taxon>Meruliaceae</taxon>
        <taxon>Hermanssonia</taxon>
    </lineage>
</organism>
<keyword evidence="1 3" id="KW-0732">Signal</keyword>
<feature type="compositionally biased region" description="Low complexity" evidence="2">
    <location>
        <begin position="117"/>
        <end position="167"/>
    </location>
</feature>
<dbReference type="PANTHER" id="PTHR35185">
    <property type="entry name" value="SERINE/THREONINE-RICH PROTEIN ADG2-RELATED"/>
    <property type="match status" value="1"/>
</dbReference>
<dbReference type="EMBL" id="SGPJ01000587">
    <property type="protein sequence ID" value="THG93720.1"/>
    <property type="molecule type" value="Genomic_DNA"/>
</dbReference>
<sequence>MRTFATILAFAASAMAYSVTAPTNATGFSTSGQNTVSWNMVSTDAANFTIVLSNQQVNPPVQQILAALVVGTLGTIQVNPPSTGWPTGSGYQINLVANSQQLSSILAQSDQFSFHAPTSSSGSSSSLPTTSLVVPPTFSGQSTSPSASSPSGSDSSSDLNPSTSDTSVTPQNTNAAASMGVQTAFFGAVALVGALLV</sequence>
<feature type="region of interest" description="Disordered" evidence="2">
    <location>
        <begin position="117"/>
        <end position="171"/>
    </location>
</feature>